<organism evidence="6 7">
    <name type="scientific">Penaeus vannamei</name>
    <name type="common">Whiteleg shrimp</name>
    <name type="synonym">Litopenaeus vannamei</name>
    <dbReference type="NCBI Taxonomy" id="6689"/>
    <lineage>
        <taxon>Eukaryota</taxon>
        <taxon>Metazoa</taxon>
        <taxon>Ecdysozoa</taxon>
        <taxon>Arthropoda</taxon>
        <taxon>Crustacea</taxon>
        <taxon>Multicrustacea</taxon>
        <taxon>Malacostraca</taxon>
        <taxon>Eumalacostraca</taxon>
        <taxon>Eucarida</taxon>
        <taxon>Decapoda</taxon>
        <taxon>Dendrobranchiata</taxon>
        <taxon>Penaeoidea</taxon>
        <taxon>Penaeidae</taxon>
        <taxon>Penaeus</taxon>
    </lineage>
</organism>
<dbReference type="Gene3D" id="1.25.10.10">
    <property type="entry name" value="Leucine-rich Repeat Variant"/>
    <property type="match status" value="1"/>
</dbReference>
<gene>
    <name evidence="6" type="ORF">C7M84_024031</name>
</gene>
<dbReference type="SMART" id="SM00185">
    <property type="entry name" value="ARM"/>
    <property type="match status" value="4"/>
</dbReference>
<dbReference type="PROSITE" id="PS50176">
    <property type="entry name" value="ARM_REPEAT"/>
    <property type="match status" value="1"/>
</dbReference>
<evidence type="ECO:0000256" key="4">
    <source>
        <dbReference type="PROSITE-ProRule" id="PRU00259"/>
    </source>
</evidence>
<reference evidence="6 7" key="2">
    <citation type="submission" date="2019-01" db="EMBL/GenBank/DDBJ databases">
        <title>The decoding of complex shrimp genome reveals the adaptation for benthos swimmer, frequently molting mechanism and breeding impact on genome.</title>
        <authorList>
            <person name="Sun Y."/>
            <person name="Gao Y."/>
            <person name="Yu Y."/>
        </authorList>
    </citation>
    <scope>NUCLEOTIDE SEQUENCE [LARGE SCALE GENOMIC DNA]</scope>
    <source>
        <tissue evidence="6">Muscle</tissue>
    </source>
</reference>
<evidence type="ECO:0000256" key="3">
    <source>
        <dbReference type="ARBA" id="ARBA00022927"/>
    </source>
</evidence>
<dbReference type="SUPFAM" id="SSF48371">
    <property type="entry name" value="ARM repeat"/>
    <property type="match status" value="1"/>
</dbReference>
<feature type="compositionally biased region" description="Basic and acidic residues" evidence="5">
    <location>
        <begin position="198"/>
        <end position="212"/>
    </location>
</feature>
<reference evidence="6 7" key="1">
    <citation type="submission" date="2018-04" db="EMBL/GenBank/DDBJ databases">
        <authorList>
            <person name="Zhang X."/>
            <person name="Yuan J."/>
            <person name="Li F."/>
            <person name="Xiang J."/>
        </authorList>
    </citation>
    <scope>NUCLEOTIDE SEQUENCE [LARGE SCALE GENOMIC DNA]</scope>
    <source>
        <tissue evidence="6">Muscle</tissue>
    </source>
</reference>
<evidence type="ECO:0000256" key="5">
    <source>
        <dbReference type="SAM" id="MobiDB-lite"/>
    </source>
</evidence>
<dbReference type="AlphaFoldDB" id="A0A3R7PDJ4"/>
<sequence length="354" mass="37826">MIVKKRRGAIKVLIQLLSSQNTGVREQAVWALGNIVGDGPDCRDRAIEEGIVRPLVGLLSVTTPASIARQVCWVITNLFRVKHPVISPEERKMCAEAIRRLRERLTADPPSPADSLWAAAYFADMGPGSVDELIECGAVKDMVQRLYSQDDKVVTAALRATGSIAAGANHQTEAVVSSGALPIFRDLLGHPTQASPARRRDPLERDSWHADPDPDAAQRGAAEGGVVGAVQHGLGRHGGADRDAGVRGRRLVPLPPAEGGGRRSSWSGGPEPCGSAGREAEGACWVWSPERRLCDPSRPQKSQNEEATARLVEGVGGLETLRGLQSNQDPKVAQAASTLLSLYFGGSRRSSYGY</sequence>
<feature type="region of interest" description="Disordered" evidence="5">
    <location>
        <begin position="191"/>
        <end position="278"/>
    </location>
</feature>
<protein>
    <submittedName>
        <fullName evidence="6">Putative importin subunit alpha-4-like isoform X2</fullName>
    </submittedName>
</protein>
<dbReference type="Proteomes" id="UP000283509">
    <property type="component" value="Unassembled WGS sequence"/>
</dbReference>
<evidence type="ECO:0000313" key="6">
    <source>
        <dbReference type="EMBL" id="ROT82787.1"/>
    </source>
</evidence>
<dbReference type="OrthoDB" id="29145at2759"/>
<dbReference type="InterPro" id="IPR000225">
    <property type="entry name" value="Armadillo"/>
</dbReference>
<accession>A0A3R7PDJ4</accession>
<dbReference type="InterPro" id="IPR011989">
    <property type="entry name" value="ARM-like"/>
</dbReference>
<dbReference type="Pfam" id="PF00514">
    <property type="entry name" value="Arm"/>
    <property type="match status" value="2"/>
</dbReference>
<dbReference type="STRING" id="6689.A0A3R7PDJ4"/>
<dbReference type="PANTHER" id="PTHR23316">
    <property type="entry name" value="IMPORTIN ALPHA"/>
    <property type="match status" value="1"/>
</dbReference>
<proteinExistence type="inferred from homology"/>
<evidence type="ECO:0000256" key="1">
    <source>
        <dbReference type="ARBA" id="ARBA00010394"/>
    </source>
</evidence>
<evidence type="ECO:0000256" key="2">
    <source>
        <dbReference type="ARBA" id="ARBA00022448"/>
    </source>
</evidence>
<keyword evidence="3" id="KW-0653">Protein transport</keyword>
<evidence type="ECO:0000313" key="7">
    <source>
        <dbReference type="Proteomes" id="UP000283509"/>
    </source>
</evidence>
<comment type="similarity">
    <text evidence="1">Belongs to the importin alpha family.</text>
</comment>
<keyword evidence="7" id="KW-1185">Reference proteome</keyword>
<dbReference type="InterPro" id="IPR016024">
    <property type="entry name" value="ARM-type_fold"/>
</dbReference>
<dbReference type="EMBL" id="QCYY01000775">
    <property type="protein sequence ID" value="ROT82787.1"/>
    <property type="molecule type" value="Genomic_DNA"/>
</dbReference>
<comment type="caution">
    <text evidence="6">The sequence shown here is derived from an EMBL/GenBank/DDBJ whole genome shotgun (WGS) entry which is preliminary data.</text>
</comment>
<keyword evidence="2" id="KW-0813">Transport</keyword>
<dbReference type="GO" id="GO:0015031">
    <property type="term" value="P:protein transport"/>
    <property type="evidence" value="ECO:0007669"/>
    <property type="project" value="UniProtKB-KW"/>
</dbReference>
<feature type="repeat" description="ARM" evidence="4">
    <location>
        <begin position="8"/>
        <end position="35"/>
    </location>
</feature>
<name>A0A3R7PDJ4_PENVA</name>